<evidence type="ECO:0000256" key="7">
    <source>
        <dbReference type="ARBA" id="ARBA00023014"/>
    </source>
</evidence>
<keyword evidence="6" id="KW-0408">Iron</keyword>
<dbReference type="PANTHER" id="PTHR30038:SF0">
    <property type="entry name" value="TUNGSTEN-CONTAINING ALDEHYDE FERREDOXIN OXIDOREDUCTASE"/>
    <property type="match status" value="1"/>
</dbReference>
<dbReference type="PANTHER" id="PTHR30038">
    <property type="entry name" value="ALDEHYDE FERREDOXIN OXIDOREDUCTASE"/>
    <property type="match status" value="1"/>
</dbReference>
<feature type="domain" description="Aldehyde ferredoxin oxidoreductase N-terminal" evidence="9">
    <location>
        <begin position="10"/>
        <end position="212"/>
    </location>
</feature>
<accession>A0A6I1EQN9</accession>
<dbReference type="SMART" id="SM00790">
    <property type="entry name" value="AFOR_N"/>
    <property type="match status" value="1"/>
</dbReference>
<evidence type="ECO:0000256" key="3">
    <source>
        <dbReference type="ARBA" id="ARBA00022485"/>
    </source>
</evidence>
<dbReference type="AlphaFoldDB" id="A0A6I1EQN9"/>
<evidence type="ECO:0000256" key="5">
    <source>
        <dbReference type="ARBA" id="ARBA00023002"/>
    </source>
</evidence>
<evidence type="ECO:0000256" key="6">
    <source>
        <dbReference type="ARBA" id="ARBA00023004"/>
    </source>
</evidence>
<dbReference type="Proteomes" id="UP000430564">
    <property type="component" value="Unassembled WGS sequence"/>
</dbReference>
<evidence type="ECO:0000256" key="1">
    <source>
        <dbReference type="ARBA" id="ARBA00001966"/>
    </source>
</evidence>
<comment type="caution">
    <text evidence="10">The sequence shown here is derived from an EMBL/GenBank/DDBJ whole genome shotgun (WGS) entry which is preliminary data.</text>
</comment>
<evidence type="ECO:0000256" key="4">
    <source>
        <dbReference type="ARBA" id="ARBA00022723"/>
    </source>
</evidence>
<dbReference type="InterPro" id="IPR013984">
    <property type="entry name" value="Ald_Fedxn_OxRdtase_dom2"/>
</dbReference>
<evidence type="ECO:0000259" key="9">
    <source>
        <dbReference type="SMART" id="SM00790"/>
    </source>
</evidence>
<dbReference type="InterPro" id="IPR013983">
    <property type="entry name" value="Ald_Fedxn_OxRdtase_N"/>
</dbReference>
<organism evidence="10 11">
    <name type="scientific">Sutterella seckii</name>
    <dbReference type="NCBI Taxonomy" id="1944635"/>
    <lineage>
        <taxon>Bacteria</taxon>
        <taxon>Pseudomonadati</taxon>
        <taxon>Pseudomonadota</taxon>
        <taxon>Betaproteobacteria</taxon>
        <taxon>Burkholderiales</taxon>
        <taxon>Sutterellaceae</taxon>
        <taxon>Sutterella</taxon>
    </lineage>
</organism>
<evidence type="ECO:0000313" key="10">
    <source>
        <dbReference type="EMBL" id="KAB7661699.1"/>
    </source>
</evidence>
<dbReference type="OrthoDB" id="9763894at2"/>
<dbReference type="GO" id="GO:0051539">
    <property type="term" value="F:4 iron, 4 sulfur cluster binding"/>
    <property type="evidence" value="ECO:0007669"/>
    <property type="project" value="UniProtKB-KW"/>
</dbReference>
<proteinExistence type="inferred from homology"/>
<dbReference type="InterPro" id="IPR036503">
    <property type="entry name" value="Ald_Fedxn_OxRdtase_N_sf"/>
</dbReference>
<evidence type="ECO:0000256" key="8">
    <source>
        <dbReference type="ARBA" id="ARBA00049934"/>
    </source>
</evidence>
<dbReference type="Gene3D" id="1.10.569.10">
    <property type="entry name" value="Aldehyde Ferredoxin Oxidoreductase Protein, subunit A, domain 2"/>
    <property type="match status" value="1"/>
</dbReference>
<sequence>MTDTKKRYGYTGQGLRINLTTGKVSVEPTFPRFDGLIGGTAFGYKVMWDEVPPETNCYDPANKLVIAPGPLSGTGAICSGRTAITTLWPTSWPQSLIASAHVGGELAHKLKYAGWDFVIIEGESSKPIYIYIENDKVELRDASKIWGQGTFRSYAMLAQETSCDASIGTIGPAGENGVPMSNLMVDRSHSAGSIGSVLGRKKVKAIVVRGNQAIHIHAKPDEWEALIDSHRAILGAHTQTVVSRVPSPLFEYSSPSSRWSGLPGRVWGAANPPVTISGDIRDVNHIAYRTCSAEFYLGPSLWNYHVRTTGCYACPIRCYSIIRDEGTAAKYRINAITEQTCMALYGRWFFPSLISDLDKPVSREACLVGSQTMDDLGLWCNYGQLHRDFVHFLKMGYWKKVLPPDEYKTIAWEKFENPDPSVLQDILPRIAYRRGEFGRWLGETTPKLLEHFGFTEAEWQKGQPDVTLYWAHGHPKHHSNEDDGQIGCVLNSLYNRDPMSHGHINFTRCGLPIEVQKRIGEKFWGSPDCVDAIGDYKPTNIWKMKRLQWVVARKELHDMLGICSWTAPWEVSPLREKGYIGDIEMESKVFRAVTGISMTQDELDHAGLRAFILQRAYTMLQMKTKTPRKDHDQYPDWIFYDKKGKAPFTKGTIRMEKADIEKSFELFYELMEFNVETGAPTEKCLKDYQLDYVVPVLRQAGLI</sequence>
<keyword evidence="5" id="KW-0560">Oxidoreductase</keyword>
<evidence type="ECO:0000313" key="11">
    <source>
        <dbReference type="Proteomes" id="UP000430564"/>
    </source>
</evidence>
<dbReference type="InterPro" id="IPR036021">
    <property type="entry name" value="Tungsten_al_ferr_oxy-like_C"/>
</dbReference>
<dbReference type="EMBL" id="WEHX01000016">
    <property type="protein sequence ID" value="KAB7661699.1"/>
    <property type="molecule type" value="Genomic_DNA"/>
</dbReference>
<gene>
    <name evidence="10" type="ORF">GBM95_04280</name>
</gene>
<dbReference type="GO" id="GO:0016625">
    <property type="term" value="F:oxidoreductase activity, acting on the aldehyde or oxo group of donors, iron-sulfur protein as acceptor"/>
    <property type="evidence" value="ECO:0007669"/>
    <property type="project" value="InterPro"/>
</dbReference>
<comment type="cofactor">
    <cofactor evidence="8">
        <name>tungstopterin</name>
        <dbReference type="ChEBI" id="CHEBI:30402"/>
    </cofactor>
</comment>
<dbReference type="Pfam" id="PF02730">
    <property type="entry name" value="AFOR_N"/>
    <property type="match status" value="1"/>
</dbReference>
<dbReference type="GO" id="GO:0046872">
    <property type="term" value="F:metal ion binding"/>
    <property type="evidence" value="ECO:0007669"/>
    <property type="project" value="UniProtKB-KW"/>
</dbReference>
<comment type="cofactor">
    <cofactor evidence="1">
        <name>[4Fe-4S] cluster</name>
        <dbReference type="ChEBI" id="CHEBI:49883"/>
    </cofactor>
</comment>
<dbReference type="Gene3D" id="1.10.599.10">
    <property type="entry name" value="Aldehyde Ferredoxin Oxidoreductase Protein, subunit A, domain 3"/>
    <property type="match status" value="1"/>
</dbReference>
<dbReference type="InterPro" id="IPR013985">
    <property type="entry name" value="Ald_Fedxn_OxRdtase_dom3"/>
</dbReference>
<dbReference type="InterPro" id="IPR001203">
    <property type="entry name" value="OxRdtase_Ald_Fedxn_C"/>
</dbReference>
<dbReference type="InterPro" id="IPR051919">
    <property type="entry name" value="W-dependent_AOR"/>
</dbReference>
<keyword evidence="3" id="KW-0004">4Fe-4S</keyword>
<keyword evidence="4" id="KW-0479">Metal-binding</keyword>
<dbReference type="GO" id="GO:0009055">
    <property type="term" value="F:electron transfer activity"/>
    <property type="evidence" value="ECO:0007669"/>
    <property type="project" value="InterPro"/>
</dbReference>
<dbReference type="Pfam" id="PF01314">
    <property type="entry name" value="AFOR_C"/>
    <property type="match status" value="1"/>
</dbReference>
<dbReference type="SUPFAM" id="SSF56228">
    <property type="entry name" value="Aldehyde ferredoxin oxidoreductase, N-terminal domain"/>
    <property type="match status" value="1"/>
</dbReference>
<protein>
    <submittedName>
        <fullName evidence="10">Aldehyde ferredoxin oxidoreductase</fullName>
    </submittedName>
</protein>
<dbReference type="SUPFAM" id="SSF48310">
    <property type="entry name" value="Aldehyde ferredoxin oxidoreductase, C-terminal domains"/>
    <property type="match status" value="1"/>
</dbReference>
<evidence type="ECO:0000256" key="2">
    <source>
        <dbReference type="ARBA" id="ARBA00011032"/>
    </source>
</evidence>
<name>A0A6I1EQN9_9BURK</name>
<dbReference type="Gene3D" id="3.60.9.10">
    <property type="entry name" value="Aldehyde ferredoxin oxidoreductase, N-terminal domain"/>
    <property type="match status" value="1"/>
</dbReference>
<dbReference type="RefSeq" id="WP_152157951.1">
    <property type="nucleotide sequence ID" value="NZ_WEHX01000016.1"/>
</dbReference>
<keyword evidence="7" id="KW-0411">Iron-sulfur</keyword>
<reference evidence="10 11" key="1">
    <citation type="submission" date="2019-10" db="EMBL/GenBank/DDBJ databases">
        <title>Genome diversity of Sutterella seckii.</title>
        <authorList>
            <person name="Chaplin A.V."/>
            <person name="Sokolova S.R."/>
            <person name="Mosin K.A."/>
            <person name="Ivanova E.L."/>
            <person name="Kochetkova T.O."/>
            <person name="Goltsov A.Y."/>
            <person name="Trofimov D.Y."/>
            <person name="Efimov B.A."/>
        </authorList>
    </citation>
    <scope>NUCLEOTIDE SEQUENCE [LARGE SCALE GENOMIC DNA]</scope>
    <source>
        <strain evidence="10 11">ASD393</strain>
    </source>
</reference>
<comment type="similarity">
    <text evidence="2">Belongs to the AOR/FOR family.</text>
</comment>